<reference evidence="11" key="1">
    <citation type="submission" date="2013-11" db="EMBL/GenBank/DDBJ databases">
        <title>Comparative genomics of Ignicoccus.</title>
        <authorList>
            <person name="Podar M."/>
        </authorList>
    </citation>
    <scope>NUCLEOTIDE SEQUENCE</scope>
    <source>
        <strain evidence="11">DSM 13166</strain>
    </source>
</reference>
<comment type="similarity">
    <text evidence="9">Belongs to the OMP decarboxylase family.</text>
</comment>
<dbReference type="AlphaFoldDB" id="A0A977K973"/>
<feature type="binding site" evidence="8">
    <location>
        <position position="201"/>
    </location>
    <ligand>
        <name>substrate</name>
    </ligand>
</feature>
<feature type="binding site" evidence="8">
    <location>
        <position position="26"/>
    </location>
    <ligand>
        <name>substrate</name>
    </ligand>
</feature>
<feature type="active site" description="For OMPdecase activity" evidence="7">
    <location>
        <position position="80"/>
    </location>
</feature>
<evidence type="ECO:0000256" key="4">
    <source>
        <dbReference type="ARBA" id="ARBA00022793"/>
    </source>
</evidence>
<dbReference type="KEGG" id="ipc:IPA_02865"/>
<keyword evidence="5 9" id="KW-0665">Pyrimidine biosynthesis</keyword>
<dbReference type="PANTHER" id="PTHR32119:SF2">
    <property type="entry name" value="OROTIDINE 5'-PHOSPHATE DECARBOXYLASE"/>
    <property type="match status" value="1"/>
</dbReference>
<evidence type="ECO:0000256" key="7">
    <source>
        <dbReference type="PIRSR" id="PIRSR614732-1"/>
    </source>
</evidence>
<evidence type="ECO:0000256" key="6">
    <source>
        <dbReference type="ARBA" id="ARBA00023239"/>
    </source>
</evidence>
<evidence type="ECO:0000256" key="8">
    <source>
        <dbReference type="PIRSR" id="PIRSR614732-2"/>
    </source>
</evidence>
<dbReference type="GO" id="GO:0006207">
    <property type="term" value="P:'de novo' pyrimidine nucleobase biosynthetic process"/>
    <property type="evidence" value="ECO:0007669"/>
    <property type="project" value="InterPro"/>
</dbReference>
<dbReference type="GO" id="GO:0044205">
    <property type="term" value="P:'de novo' UMP biosynthetic process"/>
    <property type="evidence" value="ECO:0007669"/>
    <property type="project" value="InterPro"/>
</dbReference>
<evidence type="ECO:0000256" key="3">
    <source>
        <dbReference type="ARBA" id="ARBA00021923"/>
    </source>
</evidence>
<dbReference type="NCBIfam" id="TIGR01740">
    <property type="entry name" value="pyrF"/>
    <property type="match status" value="1"/>
</dbReference>
<keyword evidence="4 9" id="KW-0210">Decarboxylase</keyword>
<gene>
    <name evidence="11" type="ORF">IPA_02865</name>
</gene>
<feature type="domain" description="Orotidine 5'-phosphate decarboxylase" evidence="10">
    <location>
        <begin position="20"/>
        <end position="217"/>
    </location>
</feature>
<evidence type="ECO:0000256" key="2">
    <source>
        <dbReference type="ARBA" id="ARBA00012321"/>
    </source>
</evidence>
<dbReference type="Proteomes" id="UP001063698">
    <property type="component" value="Chromosome"/>
</dbReference>
<comment type="pathway">
    <text evidence="1 9">Pyrimidine metabolism; UMP biosynthesis via de novo pathway; UMP from orotate: step 2/2.</text>
</comment>
<dbReference type="InterPro" id="IPR018089">
    <property type="entry name" value="OMPdecase_AS"/>
</dbReference>
<evidence type="ECO:0000256" key="1">
    <source>
        <dbReference type="ARBA" id="ARBA00004861"/>
    </source>
</evidence>
<feature type="binding site" evidence="8">
    <location>
        <position position="51"/>
    </location>
    <ligand>
        <name>substrate</name>
    </ligand>
</feature>
<protein>
    <recommendedName>
        <fullName evidence="3 9">Orotidine 5'-phosphate decarboxylase</fullName>
        <ecNumber evidence="2 9">4.1.1.23</ecNumber>
    </recommendedName>
</protein>
<evidence type="ECO:0000313" key="12">
    <source>
        <dbReference type="Proteomes" id="UP001063698"/>
    </source>
</evidence>
<dbReference type="PROSITE" id="PS00156">
    <property type="entry name" value="OMPDECASE"/>
    <property type="match status" value="1"/>
</dbReference>
<comment type="catalytic activity">
    <reaction evidence="9">
        <text>orotidine 5'-phosphate + H(+) = UMP + CO2</text>
        <dbReference type="Rhea" id="RHEA:11596"/>
        <dbReference type="ChEBI" id="CHEBI:15378"/>
        <dbReference type="ChEBI" id="CHEBI:16526"/>
        <dbReference type="ChEBI" id="CHEBI:57538"/>
        <dbReference type="ChEBI" id="CHEBI:57865"/>
        <dbReference type="EC" id="4.1.1.23"/>
    </reaction>
</comment>
<dbReference type="Gene3D" id="3.20.20.70">
    <property type="entry name" value="Aldolase class I"/>
    <property type="match status" value="1"/>
</dbReference>
<proteinExistence type="inferred from homology"/>
<keyword evidence="6 9" id="KW-0456">Lyase</keyword>
<keyword evidence="12" id="KW-1185">Reference proteome</keyword>
<dbReference type="PANTHER" id="PTHR32119">
    <property type="entry name" value="OROTIDINE 5'-PHOSPHATE DECARBOXYLASE"/>
    <property type="match status" value="1"/>
</dbReference>
<accession>A0A977K973</accession>
<dbReference type="InterPro" id="IPR014732">
    <property type="entry name" value="OMPdecase"/>
</dbReference>
<name>A0A977K973_9CREN</name>
<organism evidence="11 12">
    <name type="scientific">Ignicoccus pacificus DSM 13166</name>
    <dbReference type="NCBI Taxonomy" id="940294"/>
    <lineage>
        <taxon>Archaea</taxon>
        <taxon>Thermoproteota</taxon>
        <taxon>Thermoprotei</taxon>
        <taxon>Desulfurococcales</taxon>
        <taxon>Desulfurococcaceae</taxon>
        <taxon>Ignicoccus</taxon>
    </lineage>
</organism>
<dbReference type="SMART" id="SM00934">
    <property type="entry name" value="OMPdecase"/>
    <property type="match status" value="1"/>
</dbReference>
<dbReference type="EMBL" id="CP006868">
    <property type="protein sequence ID" value="UXD21319.1"/>
    <property type="molecule type" value="Genomic_DNA"/>
</dbReference>
<feature type="binding site" evidence="8">
    <location>
        <position position="202"/>
    </location>
    <ligand>
        <name>substrate</name>
    </ligand>
</feature>
<evidence type="ECO:0000256" key="5">
    <source>
        <dbReference type="ARBA" id="ARBA00022975"/>
    </source>
</evidence>
<evidence type="ECO:0000256" key="9">
    <source>
        <dbReference type="RuleBase" id="RU000512"/>
    </source>
</evidence>
<sequence>MHADLKSLHFSMEGLKEMYPVIIALDPPPGKGWEWAFDIASKLKGKVKAFKVGWPLLLEGNRVEELKEYGPVIADLKLADIGATMIKVVKRVEADAFIAHAFVGYEGALKELREELEGKKLYLVASMSHPGSVHFIDKHWREFLLLAYLVADGLVAPATRTSVLREIRKYWSKEIISPGIGAQGARPCEALRAGADYEIVGRSVTLSEDPAKTLEEMYSCLKG</sequence>
<dbReference type="InterPro" id="IPR001754">
    <property type="entry name" value="OMPdeCOase_dom"/>
</dbReference>
<feature type="active site" description="For OMPdecase activity" evidence="7">
    <location>
        <position position="75"/>
    </location>
</feature>
<evidence type="ECO:0000313" key="11">
    <source>
        <dbReference type="EMBL" id="UXD21319.1"/>
    </source>
</evidence>
<dbReference type="InterPro" id="IPR011060">
    <property type="entry name" value="RibuloseP-bd_barrel"/>
</dbReference>
<feature type="active site" description="For OMPdecase activity" evidence="7">
    <location>
        <position position="77"/>
    </location>
</feature>
<evidence type="ECO:0000259" key="10">
    <source>
        <dbReference type="SMART" id="SM00934"/>
    </source>
</evidence>
<dbReference type="GO" id="GO:0004590">
    <property type="term" value="F:orotidine-5'-phosphate decarboxylase activity"/>
    <property type="evidence" value="ECO:0007669"/>
    <property type="project" value="UniProtKB-EC"/>
</dbReference>
<feature type="binding site" evidence="8">
    <location>
        <position position="128"/>
    </location>
    <ligand>
        <name>substrate</name>
    </ligand>
</feature>
<dbReference type="CDD" id="cd04725">
    <property type="entry name" value="OMP_decarboxylase_like"/>
    <property type="match status" value="1"/>
</dbReference>
<dbReference type="InterPro" id="IPR013785">
    <property type="entry name" value="Aldolase_TIM"/>
</dbReference>
<dbReference type="GO" id="GO:0005829">
    <property type="term" value="C:cytosol"/>
    <property type="evidence" value="ECO:0007669"/>
    <property type="project" value="TreeGrafter"/>
</dbReference>
<dbReference type="SUPFAM" id="SSF51366">
    <property type="entry name" value="Ribulose-phoshate binding barrel"/>
    <property type="match status" value="1"/>
</dbReference>
<dbReference type="EC" id="4.1.1.23" evidence="2 9"/>
<dbReference type="Pfam" id="PF00215">
    <property type="entry name" value="OMPdecase"/>
    <property type="match status" value="1"/>
</dbReference>